<evidence type="ECO:0000313" key="3">
    <source>
        <dbReference type="Proteomes" id="UP000179076"/>
    </source>
</evidence>
<reference evidence="2 3" key="1">
    <citation type="journal article" date="2016" name="Nat. Commun.">
        <title>Thousands of microbial genomes shed light on interconnected biogeochemical processes in an aquifer system.</title>
        <authorList>
            <person name="Anantharaman K."/>
            <person name="Brown C.T."/>
            <person name="Hug L.A."/>
            <person name="Sharon I."/>
            <person name="Castelle C.J."/>
            <person name="Probst A.J."/>
            <person name="Thomas B.C."/>
            <person name="Singh A."/>
            <person name="Wilkins M.J."/>
            <person name="Karaoz U."/>
            <person name="Brodie E.L."/>
            <person name="Williams K.H."/>
            <person name="Hubbard S.S."/>
            <person name="Banfield J.F."/>
        </authorList>
    </citation>
    <scope>NUCLEOTIDE SEQUENCE [LARGE SCALE GENOMIC DNA]</scope>
</reference>
<evidence type="ECO:0000256" key="1">
    <source>
        <dbReference type="SAM" id="SignalP"/>
    </source>
</evidence>
<accession>A0A1F6VCX4</accession>
<protein>
    <recommendedName>
        <fullName evidence="4">DUF3047 domain-containing protein</fullName>
    </recommendedName>
</protein>
<name>A0A1F6VCX4_9PROT</name>
<keyword evidence="1" id="KW-0732">Signal</keyword>
<gene>
    <name evidence="2" type="ORF">A2W18_01800</name>
</gene>
<proteinExistence type="predicted"/>
<evidence type="ECO:0000313" key="2">
    <source>
        <dbReference type="EMBL" id="OGI67472.1"/>
    </source>
</evidence>
<comment type="caution">
    <text evidence="2">The sequence shown here is derived from an EMBL/GenBank/DDBJ whole genome shotgun (WGS) entry which is preliminary data.</text>
</comment>
<feature type="chain" id="PRO_5009527213" description="DUF3047 domain-containing protein" evidence="1">
    <location>
        <begin position="26"/>
        <end position="250"/>
    </location>
</feature>
<feature type="signal peptide" evidence="1">
    <location>
        <begin position="1"/>
        <end position="25"/>
    </location>
</feature>
<organism evidence="2 3">
    <name type="scientific">Candidatus Muproteobacteria bacterium RBG_16_60_9</name>
    <dbReference type="NCBI Taxonomy" id="1817755"/>
    <lineage>
        <taxon>Bacteria</taxon>
        <taxon>Pseudomonadati</taxon>
        <taxon>Pseudomonadota</taxon>
        <taxon>Candidatus Muproteobacteria</taxon>
    </lineage>
</organism>
<sequence length="250" mass="27717">MKLLLWVSLGALACAAFASSAPARADSTGAMVIGEFSHAALGALPEKWKLLTFPKVRNHTSYVLAADGDAIAVRAEARASASALVTDVRIDPHEYPIIRWRWKIANLIDRADLTRKNGDDYPARLYINFRDENAKLGFFERIEAAFYRNRYGQDPPTATINYVWDGKAAAGTVAPNAYTDRVRMFVVRSGAQAVGRWVEEERNLLEDYRAAFGKEPPAIVSVAIMTDTDNTGESVVAWYGDIAMRKQTEK</sequence>
<dbReference type="Proteomes" id="UP000179076">
    <property type="component" value="Unassembled WGS sequence"/>
</dbReference>
<dbReference type="EMBL" id="MFSP01000060">
    <property type="protein sequence ID" value="OGI67472.1"/>
    <property type="molecule type" value="Genomic_DNA"/>
</dbReference>
<dbReference type="AlphaFoldDB" id="A0A1F6VCX4"/>
<dbReference type="Pfam" id="PF11249">
    <property type="entry name" value="DUF3047"/>
    <property type="match status" value="1"/>
</dbReference>
<evidence type="ECO:0008006" key="4">
    <source>
        <dbReference type="Google" id="ProtNLM"/>
    </source>
</evidence>
<dbReference type="InterPro" id="IPR021409">
    <property type="entry name" value="DUF3047"/>
</dbReference>